<dbReference type="RefSeq" id="WP_247200953.1">
    <property type="nucleotide sequence ID" value="NZ_JALKCG010000004.1"/>
</dbReference>
<protein>
    <recommendedName>
        <fullName evidence="1">diguanylate cyclase</fullName>
        <ecNumber evidence="1">2.7.7.65</ecNumber>
    </recommendedName>
</protein>
<evidence type="ECO:0000256" key="1">
    <source>
        <dbReference type="ARBA" id="ARBA00012528"/>
    </source>
</evidence>
<keyword evidence="3" id="KW-0812">Transmembrane</keyword>
<feature type="transmembrane region" description="Helical" evidence="3">
    <location>
        <begin position="121"/>
        <end position="140"/>
    </location>
</feature>
<dbReference type="SMART" id="SM00267">
    <property type="entry name" value="GGDEF"/>
    <property type="match status" value="1"/>
</dbReference>
<keyword evidence="6" id="KW-1185">Reference proteome</keyword>
<keyword evidence="3" id="KW-0472">Membrane</keyword>
<dbReference type="EMBL" id="JALKCG010000004">
    <property type="protein sequence ID" value="MCK0208722.1"/>
    <property type="molecule type" value="Genomic_DNA"/>
</dbReference>
<feature type="transmembrane region" description="Helical" evidence="3">
    <location>
        <begin position="35"/>
        <end position="56"/>
    </location>
</feature>
<keyword evidence="3" id="KW-1133">Transmembrane helix</keyword>
<dbReference type="SUPFAM" id="SSF55073">
    <property type="entry name" value="Nucleotide cyclase"/>
    <property type="match status" value="1"/>
</dbReference>
<feature type="transmembrane region" description="Helical" evidence="3">
    <location>
        <begin position="147"/>
        <end position="171"/>
    </location>
</feature>
<dbReference type="InterPro" id="IPR000160">
    <property type="entry name" value="GGDEF_dom"/>
</dbReference>
<evidence type="ECO:0000313" key="5">
    <source>
        <dbReference type="EMBL" id="MCK0208722.1"/>
    </source>
</evidence>
<dbReference type="InterPro" id="IPR043128">
    <property type="entry name" value="Rev_trsase/Diguanyl_cyclase"/>
</dbReference>
<evidence type="ECO:0000313" key="6">
    <source>
        <dbReference type="Proteomes" id="UP001202867"/>
    </source>
</evidence>
<dbReference type="Pfam" id="PF00990">
    <property type="entry name" value="GGDEF"/>
    <property type="match status" value="1"/>
</dbReference>
<dbReference type="InterPro" id="IPR029787">
    <property type="entry name" value="Nucleotide_cyclase"/>
</dbReference>
<proteinExistence type="predicted"/>
<evidence type="ECO:0000256" key="3">
    <source>
        <dbReference type="SAM" id="Phobius"/>
    </source>
</evidence>
<reference evidence="6" key="2">
    <citation type="submission" date="2023-07" db="EMBL/GenBank/DDBJ databases">
        <title>Ancylobacter moscoviensis sp. nov., facultatively methylotrophic bacteria from activated sludge and the reclassification of Starkeya novella (Starkey 1934) Kelly et al. 2000 as Ancylobacter novellus comb. nov., Starkeya koreensis Im et al. 2006 as Ancylobacter koreensis comb.nov., Angulomicrobium tetraedrale Vasil'eva et al. 1986 as Ancylobacter tetraedralis comb. nov., Angulomicrobium amanitiforme Fritz et al. 2004 as Ancylobacter amanitiformis comb. nov. and Methylorhabdus multivorans Doronina et al. 1996 as Ancylobacter multivorans comb. nov. and emended description of the genus Ancylobacter.</title>
        <authorList>
            <person name="Doronina N."/>
            <person name="Chemodurova A."/>
            <person name="Grouzdev D."/>
            <person name="Koziaeva V."/>
            <person name="Shi W."/>
            <person name="Wu L."/>
            <person name="Kaparullina E."/>
        </authorList>
    </citation>
    <scope>NUCLEOTIDE SEQUENCE [LARGE SCALE GENOMIC DNA]</scope>
    <source>
        <strain evidence="6">Jip08</strain>
    </source>
</reference>
<feature type="domain" description="GGDEF" evidence="4">
    <location>
        <begin position="246"/>
        <end position="382"/>
    </location>
</feature>
<dbReference type="Gene3D" id="3.30.70.270">
    <property type="match status" value="1"/>
</dbReference>
<accession>A0ABT0DN57</accession>
<dbReference type="Proteomes" id="UP001202867">
    <property type="component" value="Unassembled WGS sequence"/>
</dbReference>
<dbReference type="PANTHER" id="PTHR45138">
    <property type="entry name" value="REGULATORY COMPONENTS OF SENSORY TRANSDUCTION SYSTEM"/>
    <property type="match status" value="1"/>
</dbReference>
<organism evidence="5 6">
    <name type="scientific">Ancylobacter koreensis</name>
    <dbReference type="NCBI Taxonomy" id="266121"/>
    <lineage>
        <taxon>Bacteria</taxon>
        <taxon>Pseudomonadati</taxon>
        <taxon>Pseudomonadota</taxon>
        <taxon>Alphaproteobacteria</taxon>
        <taxon>Hyphomicrobiales</taxon>
        <taxon>Xanthobacteraceae</taxon>
        <taxon>Ancylobacter</taxon>
    </lineage>
</organism>
<dbReference type="InterPro" id="IPR050469">
    <property type="entry name" value="Diguanylate_Cyclase"/>
</dbReference>
<comment type="caution">
    <text evidence="5">The sequence shown here is derived from an EMBL/GenBank/DDBJ whole genome shotgun (WGS) entry which is preliminary data.</text>
</comment>
<gene>
    <name evidence="5" type="ORF">MWN33_11855</name>
</gene>
<feature type="transmembrane region" description="Helical" evidence="3">
    <location>
        <begin position="95"/>
        <end position="115"/>
    </location>
</feature>
<name>A0ABT0DN57_9HYPH</name>
<dbReference type="PANTHER" id="PTHR45138:SF9">
    <property type="entry name" value="DIGUANYLATE CYCLASE DGCM-RELATED"/>
    <property type="match status" value="1"/>
</dbReference>
<feature type="transmembrane region" description="Helical" evidence="3">
    <location>
        <begin position="6"/>
        <end position="28"/>
    </location>
</feature>
<evidence type="ECO:0000259" key="4">
    <source>
        <dbReference type="PROSITE" id="PS50887"/>
    </source>
</evidence>
<reference evidence="5 6" key="1">
    <citation type="submission" date="2022-04" db="EMBL/GenBank/DDBJ databases">
        <authorList>
            <person name="Grouzdev D.S."/>
            <person name="Pantiukh K.S."/>
            <person name="Krutkina M.S."/>
        </authorList>
    </citation>
    <scope>NUCLEOTIDE SEQUENCE [LARGE SCALE GENOMIC DNA]</scope>
    <source>
        <strain evidence="5 6">Jip08</strain>
    </source>
</reference>
<evidence type="ECO:0000256" key="2">
    <source>
        <dbReference type="ARBA" id="ARBA00034247"/>
    </source>
</evidence>
<feature type="transmembrane region" description="Helical" evidence="3">
    <location>
        <begin position="191"/>
        <end position="208"/>
    </location>
</feature>
<comment type="catalytic activity">
    <reaction evidence="2">
        <text>2 GTP = 3',3'-c-di-GMP + 2 diphosphate</text>
        <dbReference type="Rhea" id="RHEA:24898"/>
        <dbReference type="ChEBI" id="CHEBI:33019"/>
        <dbReference type="ChEBI" id="CHEBI:37565"/>
        <dbReference type="ChEBI" id="CHEBI:58805"/>
        <dbReference type="EC" id="2.7.7.65"/>
    </reaction>
</comment>
<feature type="transmembrane region" description="Helical" evidence="3">
    <location>
        <begin position="62"/>
        <end position="83"/>
    </location>
</feature>
<sequence>MLLDYVTLLTAVGISAACLSITIFMGWLMAPRDSYLLACSAGGAVAGLGLLVYGFYVANPLPVFGIAAFAVIIAGLALLVGAGHCFRTDRPARPLVIGLTLGGWALALPGLAMGYTGLGFVPINLVVGGLLLLTAAQYWAARKQAPYAIATLCGLYTLTGLSFFVCAADLLRDGRAVLDGAPQGWAEDLSLLVMIACIPGIGAVTLALNQARIARRHQLEAMTDSLTGLLNRRALFDAADGLSTSGGTAVIVFDIDRFKAINDRHGHAAGDRAIIAFARAMTRHAPPPAIAARLGGEEFAIVLPVATADSALRIADTIRHRFRESIRDFAIEGMEGSVSAGIAFVRAARIKALSFEQALNEADAALYAAKNAGRNRVIMADPRLASDRGSRRAF</sequence>
<dbReference type="CDD" id="cd01949">
    <property type="entry name" value="GGDEF"/>
    <property type="match status" value="1"/>
</dbReference>
<dbReference type="NCBIfam" id="TIGR00254">
    <property type="entry name" value="GGDEF"/>
    <property type="match status" value="1"/>
</dbReference>
<dbReference type="PROSITE" id="PS50887">
    <property type="entry name" value="GGDEF"/>
    <property type="match status" value="1"/>
</dbReference>
<dbReference type="EC" id="2.7.7.65" evidence="1"/>